<proteinExistence type="predicted"/>
<organism evidence="1 2">
    <name type="scientific">Trichinella pseudospiralis</name>
    <name type="common">Parasitic roundworm</name>
    <dbReference type="NCBI Taxonomy" id="6337"/>
    <lineage>
        <taxon>Eukaryota</taxon>
        <taxon>Metazoa</taxon>
        <taxon>Ecdysozoa</taxon>
        <taxon>Nematoda</taxon>
        <taxon>Enoplea</taxon>
        <taxon>Dorylaimia</taxon>
        <taxon>Trichinellida</taxon>
        <taxon>Trichinellidae</taxon>
        <taxon>Trichinella</taxon>
    </lineage>
</organism>
<evidence type="ECO:0000313" key="1">
    <source>
        <dbReference type="EMBL" id="KRY62271.1"/>
    </source>
</evidence>
<protein>
    <submittedName>
        <fullName evidence="1">Uncharacterized protein</fullName>
    </submittedName>
</protein>
<sequence length="42" mass="4992">MLLRRCAESDFNANSGIHRLPSSYAELYIEAYYPFKHRRCLV</sequence>
<accession>A0A0V1DKZ8</accession>
<dbReference type="AlphaFoldDB" id="A0A0V1DKZ8"/>
<gene>
    <name evidence="1" type="ORF">T4D_4554</name>
</gene>
<name>A0A0V1DKZ8_TRIPS</name>
<comment type="caution">
    <text evidence="1">The sequence shown here is derived from an EMBL/GenBank/DDBJ whole genome shotgun (WGS) entry which is preliminary data.</text>
</comment>
<reference evidence="1 2" key="1">
    <citation type="submission" date="2015-01" db="EMBL/GenBank/DDBJ databases">
        <title>Evolution of Trichinella species and genotypes.</title>
        <authorList>
            <person name="Korhonen P.K."/>
            <person name="Edoardo P."/>
            <person name="Giuseppe L.R."/>
            <person name="Gasser R.B."/>
        </authorList>
    </citation>
    <scope>NUCLEOTIDE SEQUENCE [LARGE SCALE GENOMIC DNA]</scope>
    <source>
        <strain evidence="1">ISS470</strain>
    </source>
</reference>
<keyword evidence="2" id="KW-1185">Reference proteome</keyword>
<dbReference type="EMBL" id="JYDT01003588">
    <property type="protein sequence ID" value="KRY62271.1"/>
    <property type="molecule type" value="Genomic_DNA"/>
</dbReference>
<dbReference type="Proteomes" id="UP000054995">
    <property type="component" value="Unassembled WGS sequence"/>
</dbReference>
<evidence type="ECO:0000313" key="2">
    <source>
        <dbReference type="Proteomes" id="UP000054995"/>
    </source>
</evidence>